<feature type="compositionally biased region" description="Basic residues" evidence="1">
    <location>
        <begin position="584"/>
        <end position="597"/>
    </location>
</feature>
<reference evidence="2" key="1">
    <citation type="submission" date="2020-05" db="EMBL/GenBank/DDBJ databases">
        <title>Mycena genomes resolve the evolution of fungal bioluminescence.</title>
        <authorList>
            <person name="Tsai I.J."/>
        </authorList>
    </citation>
    <scope>NUCLEOTIDE SEQUENCE</scope>
    <source>
        <strain evidence="2">110903Hualien_Pintung</strain>
    </source>
</reference>
<organism evidence="2 3">
    <name type="scientific">Mycena chlorophos</name>
    <name type="common">Agaric fungus</name>
    <name type="synonym">Agaricus chlorophos</name>
    <dbReference type="NCBI Taxonomy" id="658473"/>
    <lineage>
        <taxon>Eukaryota</taxon>
        <taxon>Fungi</taxon>
        <taxon>Dikarya</taxon>
        <taxon>Basidiomycota</taxon>
        <taxon>Agaricomycotina</taxon>
        <taxon>Agaricomycetes</taxon>
        <taxon>Agaricomycetidae</taxon>
        <taxon>Agaricales</taxon>
        <taxon>Marasmiineae</taxon>
        <taxon>Mycenaceae</taxon>
        <taxon>Mycena</taxon>
    </lineage>
</organism>
<feature type="region of interest" description="Disordered" evidence="1">
    <location>
        <begin position="519"/>
        <end position="538"/>
    </location>
</feature>
<feature type="compositionally biased region" description="Polar residues" evidence="1">
    <location>
        <begin position="120"/>
        <end position="129"/>
    </location>
</feature>
<proteinExistence type="predicted"/>
<evidence type="ECO:0000313" key="2">
    <source>
        <dbReference type="EMBL" id="KAF7296332.1"/>
    </source>
</evidence>
<protein>
    <submittedName>
        <fullName evidence="2">Uncharacterized protein</fullName>
    </submittedName>
</protein>
<feature type="region of interest" description="Disordered" evidence="1">
    <location>
        <begin position="365"/>
        <end position="390"/>
    </location>
</feature>
<name>A0A8H6SCB7_MYCCL</name>
<accession>A0A8H6SCB7</accession>
<gene>
    <name evidence="2" type="ORF">HMN09_01103200</name>
</gene>
<evidence type="ECO:0000313" key="3">
    <source>
        <dbReference type="Proteomes" id="UP000613580"/>
    </source>
</evidence>
<evidence type="ECO:0000256" key="1">
    <source>
        <dbReference type="SAM" id="MobiDB-lite"/>
    </source>
</evidence>
<dbReference type="Proteomes" id="UP000613580">
    <property type="component" value="Unassembled WGS sequence"/>
</dbReference>
<feature type="compositionally biased region" description="Polar residues" evidence="1">
    <location>
        <begin position="365"/>
        <end position="381"/>
    </location>
</feature>
<dbReference type="OrthoDB" id="2855464at2759"/>
<comment type="caution">
    <text evidence="2">The sequence shown here is derived from an EMBL/GenBank/DDBJ whole genome shotgun (WGS) entry which is preliminary data.</text>
</comment>
<feature type="region of interest" description="Disordered" evidence="1">
    <location>
        <begin position="87"/>
        <end position="129"/>
    </location>
</feature>
<sequence length="765" mass="83495">MAMPMPPTSLRLLARTPNINTPTSISTSAQQHIKCPDCPTLLVLEGVKPIDEIARALAKHGPTCPARLRQAQAQSRGDCRRGYWGERQASLVNPPRPRHQRGVHPYGSARREPTNGAHGTRNSHVGTDSFQPYLRRDISVANDRREQTSAFAAGRPIHEQAVVEARAPDQSARGYRASYPNPTPTSHVKHETTLPPTRTQSPMAYQAPSCLMRPQTQVDQRRRAIALSDLLLDTDIDTKVAARTPTPTAKPSPISPSLSLTTFPSPLSTTSTLIGEGTSPRDYEKALSGFYGSPVGRHGVLGRSPVEWCVRGVARAQDHSRVDSRVALDSPRSDTGLVYHPAVSQGVLEDDVRTRLDNFAGATVDTQNNHAFGNDASSSSGQGAGRPEYPGFDEEVVDNDRMVGGGQASDNVGSAFPGLPRMRQRAADIREYHGLDEGLIEESPAVDGHVQRRLQSGIVGRGRYGGLSSPAEITQNHYVAHGRVGAPFVTSQAAPVARIQAADRRPLQTAIMEEGLVVPEQSASTSRSVDPAPTKWTSAEDEGGFIRWMPSSSTVMTKHTSIEMAGPRRSSARLQAAPNPTAQPKKRAVARKAKTSRKALAPSSTTKPRKKAAASLAPARRQRAKAAAKTAAKASGKKTKGARKEHERIAVMKANPWICQFGYKHAVCAACGGRLRIDKRSRYYPYLMEKHIGKCEKVEAAMKDEDYDEERANKEAREREWWFLDDEDETFVLRVGGELVRVVRATVKRGKKVVVVEEVVVEDDE</sequence>
<feature type="region of interest" description="Disordered" evidence="1">
    <location>
        <begin position="556"/>
        <end position="645"/>
    </location>
</feature>
<dbReference type="EMBL" id="JACAZE010000017">
    <property type="protein sequence ID" value="KAF7296332.1"/>
    <property type="molecule type" value="Genomic_DNA"/>
</dbReference>
<feature type="region of interest" description="Disordered" evidence="1">
    <location>
        <begin position="179"/>
        <end position="202"/>
    </location>
</feature>
<feature type="region of interest" description="Disordered" evidence="1">
    <location>
        <begin position="243"/>
        <end position="262"/>
    </location>
</feature>
<dbReference type="AlphaFoldDB" id="A0A8H6SCB7"/>
<keyword evidence="3" id="KW-1185">Reference proteome</keyword>